<dbReference type="AlphaFoldDB" id="X1TRI6"/>
<comment type="caution">
    <text evidence="1">The sequence shown here is derived from an EMBL/GenBank/DDBJ whole genome shotgun (WGS) entry which is preliminary data.</text>
</comment>
<dbReference type="EMBL" id="BARW01030617">
    <property type="protein sequence ID" value="GAJ07884.1"/>
    <property type="molecule type" value="Genomic_DNA"/>
</dbReference>
<proteinExistence type="predicted"/>
<gene>
    <name evidence="1" type="ORF">S12H4_48906</name>
</gene>
<accession>X1TRI6</accession>
<organism evidence="1">
    <name type="scientific">marine sediment metagenome</name>
    <dbReference type="NCBI Taxonomy" id="412755"/>
    <lineage>
        <taxon>unclassified sequences</taxon>
        <taxon>metagenomes</taxon>
        <taxon>ecological metagenomes</taxon>
    </lineage>
</organism>
<feature type="non-terminal residue" evidence="1">
    <location>
        <position position="239"/>
    </location>
</feature>
<evidence type="ECO:0000313" key="1">
    <source>
        <dbReference type="EMBL" id="GAJ07884.1"/>
    </source>
</evidence>
<name>X1TRI6_9ZZZZ</name>
<reference evidence="1" key="1">
    <citation type="journal article" date="2014" name="Front. Microbiol.">
        <title>High frequency of phylogenetically diverse reductive dehalogenase-homologous genes in deep subseafloor sedimentary metagenomes.</title>
        <authorList>
            <person name="Kawai M."/>
            <person name="Futagami T."/>
            <person name="Toyoda A."/>
            <person name="Takaki Y."/>
            <person name="Nishi S."/>
            <person name="Hori S."/>
            <person name="Arai W."/>
            <person name="Tsubouchi T."/>
            <person name="Morono Y."/>
            <person name="Uchiyama I."/>
            <person name="Ito T."/>
            <person name="Fujiyama A."/>
            <person name="Inagaki F."/>
            <person name="Takami H."/>
        </authorList>
    </citation>
    <scope>NUCLEOTIDE SEQUENCE</scope>
    <source>
        <strain evidence="1">Expedition CK06-06</strain>
    </source>
</reference>
<protein>
    <submittedName>
        <fullName evidence="1">Uncharacterized protein</fullName>
    </submittedName>
</protein>
<sequence>MFSIGAIGTIDKKLIYRKRKEFDDVKKYTKTVNPDLPGQKIQKGYFKVAINAWQTEGYSDHDIQAWNLYARAKKVKASGFNMFTRFRINTEKEGKTWTKLTNCNIYDVTGEGFKIDIDVENDRSGVLYLGKSKLSMLREFVGVFSVNKYTFTIKGLEDKTKYYFYVKNTSIGEKARTGIYSHYNVGEWLPIPIDIGSPAISRLYGIGAYTNIDKNNPANESGKIIKIRIHTKAVMTEVV</sequence>